<dbReference type="STRING" id="652787.SAMN05216490_3766"/>
<dbReference type="InterPro" id="IPR032274">
    <property type="entry name" value="DUF4835"/>
</dbReference>
<proteinExistence type="predicted"/>
<accession>A0A1H2AXL3</accession>
<evidence type="ECO:0008006" key="4">
    <source>
        <dbReference type="Google" id="ProtNLM"/>
    </source>
</evidence>
<feature type="signal peptide" evidence="1">
    <location>
        <begin position="1"/>
        <end position="19"/>
    </location>
</feature>
<sequence length="298" mass="33592">MKTLSIYILLICLSYAATAQDLNARVTVLSPKIQTTNKRIFDQLSTAMKDFLNGRKWCADPILPEERFDCSFVLTVTSWDGNNSFSGELQVQSSRPVFNSSYSTSLLIVNDKDIDFTYDQGQTIDFSDQTFTSNLSSIMAFYAYTIIGIDYDSFSRFGGSQYFTAAQNVVNNAQTSSYKGWKAFDNNNVSRYWLAENLNNKTYLPLRSVMYDYHRNGLDVMADNAGKGLKVISGLLPQLTQIDRTRLGAMFPLVFFTAKSDELVSIFSKAESQDRLQAMNILNQADPANGNKYQTLQK</sequence>
<dbReference type="EMBL" id="LT629740">
    <property type="protein sequence ID" value="SDT50276.1"/>
    <property type="molecule type" value="Genomic_DNA"/>
</dbReference>
<keyword evidence="1" id="KW-0732">Signal</keyword>
<evidence type="ECO:0000256" key="1">
    <source>
        <dbReference type="SAM" id="SignalP"/>
    </source>
</evidence>
<evidence type="ECO:0000313" key="3">
    <source>
        <dbReference type="Proteomes" id="UP000199679"/>
    </source>
</evidence>
<feature type="chain" id="PRO_5009269267" description="DUF4835 domain-containing protein" evidence="1">
    <location>
        <begin position="20"/>
        <end position="298"/>
    </location>
</feature>
<protein>
    <recommendedName>
        <fullName evidence="4">DUF4835 domain-containing protein</fullName>
    </recommendedName>
</protein>
<dbReference type="Proteomes" id="UP000199679">
    <property type="component" value="Chromosome I"/>
</dbReference>
<reference evidence="2 3" key="1">
    <citation type="submission" date="2016-10" db="EMBL/GenBank/DDBJ databases">
        <authorList>
            <person name="de Groot N.N."/>
        </authorList>
    </citation>
    <scope>NUCLEOTIDE SEQUENCE [LARGE SCALE GENOMIC DNA]</scope>
    <source>
        <strain evidence="2 3">MP1X4</strain>
    </source>
</reference>
<evidence type="ECO:0000313" key="2">
    <source>
        <dbReference type="EMBL" id="SDT50276.1"/>
    </source>
</evidence>
<dbReference type="OrthoDB" id="9773381at2"/>
<dbReference type="Pfam" id="PF16119">
    <property type="entry name" value="DUF4835"/>
    <property type="match status" value="1"/>
</dbReference>
<dbReference type="RefSeq" id="WP_091376454.1">
    <property type="nucleotide sequence ID" value="NZ_LT629740.1"/>
</dbReference>
<name>A0A1H2AXL3_MUCMA</name>
<dbReference type="AlphaFoldDB" id="A0A1H2AXL3"/>
<gene>
    <name evidence="2" type="ORF">SAMN05216490_3766</name>
</gene>
<organism evidence="2 3">
    <name type="scientific">Mucilaginibacter mallensis</name>
    <dbReference type="NCBI Taxonomy" id="652787"/>
    <lineage>
        <taxon>Bacteria</taxon>
        <taxon>Pseudomonadati</taxon>
        <taxon>Bacteroidota</taxon>
        <taxon>Sphingobacteriia</taxon>
        <taxon>Sphingobacteriales</taxon>
        <taxon>Sphingobacteriaceae</taxon>
        <taxon>Mucilaginibacter</taxon>
    </lineage>
</organism>
<keyword evidence="3" id="KW-1185">Reference proteome</keyword>